<dbReference type="KEGG" id="abe:ARB_07741"/>
<organism evidence="2 3">
    <name type="scientific">Arthroderma benhamiae (strain ATCC MYA-4681 / CBS 112371)</name>
    <name type="common">Trichophyton mentagrophytes</name>
    <dbReference type="NCBI Taxonomy" id="663331"/>
    <lineage>
        <taxon>Eukaryota</taxon>
        <taxon>Fungi</taxon>
        <taxon>Dikarya</taxon>
        <taxon>Ascomycota</taxon>
        <taxon>Pezizomycotina</taxon>
        <taxon>Eurotiomycetes</taxon>
        <taxon>Eurotiomycetidae</taxon>
        <taxon>Onygenales</taxon>
        <taxon>Arthrodermataceae</taxon>
        <taxon>Trichophyton</taxon>
    </lineage>
</organism>
<comment type="caution">
    <text evidence="2">The sequence shown here is derived from an EMBL/GenBank/DDBJ whole genome shotgun (WGS) entry which is preliminary data.</text>
</comment>
<protein>
    <recommendedName>
        <fullName evidence="4">Transmembrane protein</fullName>
    </recommendedName>
</protein>
<feature type="transmembrane region" description="Helical" evidence="1">
    <location>
        <begin position="51"/>
        <end position="74"/>
    </location>
</feature>
<keyword evidence="1" id="KW-0472">Membrane</keyword>
<dbReference type="RefSeq" id="XP_003014021.1">
    <property type="nucleotide sequence ID" value="XM_003013975.1"/>
</dbReference>
<proteinExistence type="predicted"/>
<dbReference type="EMBL" id="ABSU01000010">
    <property type="protein sequence ID" value="EFE33381.1"/>
    <property type="molecule type" value="Genomic_DNA"/>
</dbReference>
<evidence type="ECO:0000256" key="1">
    <source>
        <dbReference type="SAM" id="Phobius"/>
    </source>
</evidence>
<keyword evidence="1" id="KW-0812">Transmembrane</keyword>
<gene>
    <name evidence="2" type="ORF">ARB_07741</name>
</gene>
<keyword evidence="3" id="KW-1185">Reference proteome</keyword>
<feature type="transmembrane region" description="Helical" evidence="1">
    <location>
        <begin position="28"/>
        <end position="45"/>
    </location>
</feature>
<dbReference type="GeneID" id="9521438"/>
<sequence>MGEPEVAPGRKNPAHIIRKSQHLIPGRFAFLPHLPFLQSTFFFLISSSRLLSSSLLFCSPFFLFFFVAFFLLLLRSSSAAPLPLLENLDWTSFLFYTTEDRDSLRIAKKKKKE</sequence>
<evidence type="ECO:0000313" key="2">
    <source>
        <dbReference type="EMBL" id="EFE33381.1"/>
    </source>
</evidence>
<accession>D4AUB1</accession>
<dbReference type="Proteomes" id="UP000008866">
    <property type="component" value="Unassembled WGS sequence"/>
</dbReference>
<evidence type="ECO:0008006" key="4">
    <source>
        <dbReference type="Google" id="ProtNLM"/>
    </source>
</evidence>
<reference evidence="3" key="1">
    <citation type="journal article" date="2011" name="Genome Biol.">
        <title>Comparative and functional genomics provide insights into the pathogenicity of dermatophytic fungi.</title>
        <authorList>
            <person name="Burmester A."/>
            <person name="Shelest E."/>
            <person name="Gloeckner G."/>
            <person name="Heddergott C."/>
            <person name="Schindler S."/>
            <person name="Staib P."/>
            <person name="Heidel A."/>
            <person name="Felder M."/>
            <person name="Petzold A."/>
            <person name="Szafranski K."/>
            <person name="Feuermann M."/>
            <person name="Pedruzzi I."/>
            <person name="Priebe S."/>
            <person name="Groth M."/>
            <person name="Winkler R."/>
            <person name="Li W."/>
            <person name="Kniemeyer O."/>
            <person name="Schroeckh V."/>
            <person name="Hertweck C."/>
            <person name="Hube B."/>
            <person name="White T.C."/>
            <person name="Platzer M."/>
            <person name="Guthke R."/>
            <person name="Heitman J."/>
            <person name="Woestemeyer J."/>
            <person name="Zipfel P.F."/>
            <person name="Monod M."/>
            <person name="Brakhage A.A."/>
        </authorList>
    </citation>
    <scope>NUCLEOTIDE SEQUENCE [LARGE SCALE GENOMIC DNA]</scope>
    <source>
        <strain evidence="3">ATCC MYA-4681 / CBS 112371</strain>
    </source>
</reference>
<keyword evidence="1" id="KW-1133">Transmembrane helix</keyword>
<name>D4AUB1_ARTBC</name>
<dbReference type="HOGENOM" id="CLU_2132934_0_0_1"/>
<evidence type="ECO:0000313" key="3">
    <source>
        <dbReference type="Proteomes" id="UP000008866"/>
    </source>
</evidence>
<dbReference type="AlphaFoldDB" id="D4AUB1"/>